<dbReference type="GO" id="GO:0016491">
    <property type="term" value="F:oxidoreductase activity"/>
    <property type="evidence" value="ECO:0007669"/>
    <property type="project" value="UniProtKB-KW"/>
</dbReference>
<feature type="domain" description="Ketoreductase" evidence="3">
    <location>
        <begin position="7"/>
        <end position="176"/>
    </location>
</feature>
<dbReference type="Proteomes" id="UP000272706">
    <property type="component" value="Unassembled WGS sequence"/>
</dbReference>
<sequence length="261" mass="26614">MNDFGGKVALVTGTTGIGLASARRLAAGGAAIIACGIETNANAAMQAELDHSGAKALVVTTDVSVPDQVARAVAAGVARFGGLDVIVNSAAVHPYGTATSTDFETWNRAMTVNVGSIYLTAHFGIPEMIKRGGGAIVNVASVQGHACQQNVAAYATTKGAIHTLTRSLALDYARQGIRVNSVSPGSIRTPILEKAARGDNGTDADVEAAYKRFGEAHPLGRIGEPEEVAELIAFLCSSKAGFCTGADYKIDGGLTAGIGVK</sequence>
<proteinExistence type="inferred from homology"/>
<evidence type="ECO:0000313" key="5">
    <source>
        <dbReference type="Proteomes" id="UP000272706"/>
    </source>
</evidence>
<name>A0A3A5L1I0_9HYPH</name>
<dbReference type="FunFam" id="3.40.50.720:FF:000084">
    <property type="entry name" value="Short-chain dehydrogenase reductase"/>
    <property type="match status" value="1"/>
</dbReference>
<keyword evidence="2" id="KW-0560">Oxidoreductase</keyword>
<dbReference type="PROSITE" id="PS51257">
    <property type="entry name" value="PROKAR_LIPOPROTEIN"/>
    <property type="match status" value="1"/>
</dbReference>
<dbReference type="InterPro" id="IPR002347">
    <property type="entry name" value="SDR_fam"/>
</dbReference>
<dbReference type="InterPro" id="IPR057326">
    <property type="entry name" value="KR_dom"/>
</dbReference>
<evidence type="ECO:0000256" key="2">
    <source>
        <dbReference type="ARBA" id="ARBA00023002"/>
    </source>
</evidence>
<dbReference type="EMBL" id="QZWZ01000013">
    <property type="protein sequence ID" value="RJT37538.1"/>
    <property type="molecule type" value="Genomic_DNA"/>
</dbReference>
<gene>
    <name evidence="4" type="ORF">D3227_18080</name>
</gene>
<dbReference type="PANTHER" id="PTHR24321:SF14">
    <property type="entry name" value="SHORT-CHAIN TYPE DEHYDROGENASE_REDUCTASE BLR2146-RELATED"/>
    <property type="match status" value="1"/>
</dbReference>
<dbReference type="InterPro" id="IPR020904">
    <property type="entry name" value="Sc_DH/Rdtase_CS"/>
</dbReference>
<accession>A0A3A5L1I0</accession>
<evidence type="ECO:0000313" key="4">
    <source>
        <dbReference type="EMBL" id="RJT37538.1"/>
    </source>
</evidence>
<evidence type="ECO:0000256" key="1">
    <source>
        <dbReference type="ARBA" id="ARBA00006484"/>
    </source>
</evidence>
<dbReference type="PRINTS" id="PR00080">
    <property type="entry name" value="SDRFAMILY"/>
</dbReference>
<dbReference type="CDD" id="cd05233">
    <property type="entry name" value="SDR_c"/>
    <property type="match status" value="1"/>
</dbReference>
<dbReference type="Gene3D" id="3.40.50.720">
    <property type="entry name" value="NAD(P)-binding Rossmann-like Domain"/>
    <property type="match status" value="1"/>
</dbReference>
<dbReference type="Pfam" id="PF13561">
    <property type="entry name" value="adh_short_C2"/>
    <property type="match status" value="1"/>
</dbReference>
<dbReference type="RefSeq" id="WP_120015536.1">
    <property type="nucleotide sequence ID" value="NZ_QZWZ01000013.1"/>
</dbReference>
<comment type="similarity">
    <text evidence="1">Belongs to the short-chain dehydrogenases/reductases (SDR) family.</text>
</comment>
<dbReference type="PANTHER" id="PTHR24321">
    <property type="entry name" value="DEHYDROGENASES, SHORT CHAIN"/>
    <property type="match status" value="1"/>
</dbReference>
<dbReference type="SUPFAM" id="SSF51735">
    <property type="entry name" value="NAD(P)-binding Rossmann-fold domains"/>
    <property type="match status" value="1"/>
</dbReference>
<dbReference type="AlphaFoldDB" id="A0A3A5L1I0"/>
<comment type="caution">
    <text evidence="4">The sequence shown here is derived from an EMBL/GenBank/DDBJ whole genome shotgun (WGS) entry which is preliminary data.</text>
</comment>
<reference evidence="4 5" key="1">
    <citation type="submission" date="2018-09" db="EMBL/GenBank/DDBJ databases">
        <title>Mesorhizobium carmichaelinearum sp. nov. isolated from Carmichaelinea spp. root nodules in New Zealand.</title>
        <authorList>
            <person name="De Meyer S.E."/>
        </authorList>
    </citation>
    <scope>NUCLEOTIDE SEQUENCE [LARGE SCALE GENOMIC DNA]</scope>
    <source>
        <strain evidence="4 5">ICMP19557</strain>
    </source>
</reference>
<dbReference type="OrthoDB" id="7568484at2"/>
<dbReference type="InterPro" id="IPR036291">
    <property type="entry name" value="NAD(P)-bd_dom_sf"/>
</dbReference>
<organism evidence="4 5">
    <name type="scientific">Mesorhizobium waimense</name>
    <dbReference type="NCBI Taxonomy" id="1300307"/>
    <lineage>
        <taxon>Bacteria</taxon>
        <taxon>Pseudomonadati</taxon>
        <taxon>Pseudomonadota</taxon>
        <taxon>Alphaproteobacteria</taxon>
        <taxon>Hyphomicrobiales</taxon>
        <taxon>Phyllobacteriaceae</taxon>
        <taxon>Mesorhizobium</taxon>
    </lineage>
</organism>
<dbReference type="PRINTS" id="PR00081">
    <property type="entry name" value="GDHRDH"/>
</dbReference>
<evidence type="ECO:0000259" key="3">
    <source>
        <dbReference type="SMART" id="SM00822"/>
    </source>
</evidence>
<dbReference type="PROSITE" id="PS00061">
    <property type="entry name" value="ADH_SHORT"/>
    <property type="match status" value="1"/>
</dbReference>
<dbReference type="SMART" id="SM00822">
    <property type="entry name" value="PKS_KR"/>
    <property type="match status" value="1"/>
</dbReference>
<protein>
    <submittedName>
        <fullName evidence="4">SDR family oxidoreductase</fullName>
    </submittedName>
</protein>
<keyword evidence="5" id="KW-1185">Reference proteome</keyword>